<dbReference type="Proteomes" id="UP000419144">
    <property type="component" value="Unassembled WGS sequence"/>
</dbReference>
<dbReference type="VEuPathDB" id="TriTrypDB:LtaPh_2708600"/>
<organism evidence="1 2">
    <name type="scientific">Leishmania tarentolae</name>
    <name type="common">Sauroleishmania tarentolae</name>
    <dbReference type="NCBI Taxonomy" id="5689"/>
    <lineage>
        <taxon>Eukaryota</taxon>
        <taxon>Discoba</taxon>
        <taxon>Euglenozoa</taxon>
        <taxon>Kinetoplastea</taxon>
        <taxon>Metakinetoplastina</taxon>
        <taxon>Trypanosomatida</taxon>
        <taxon>Trypanosomatidae</taxon>
        <taxon>Leishmaniinae</taxon>
        <taxon>Leishmania</taxon>
        <taxon>lizard Leishmania</taxon>
    </lineage>
</organism>
<protein>
    <submittedName>
        <fullName evidence="1">Uncharacterized protein</fullName>
    </submittedName>
</protein>
<name>A0A640KJ55_LEITA</name>
<keyword evidence="2" id="KW-1185">Reference proteome</keyword>
<evidence type="ECO:0000313" key="1">
    <source>
        <dbReference type="EMBL" id="GET89730.1"/>
    </source>
</evidence>
<proteinExistence type="predicted"/>
<accession>A0A640KJ55</accession>
<dbReference type="EMBL" id="BLBS01000037">
    <property type="protein sequence ID" value="GET89730.1"/>
    <property type="molecule type" value="Genomic_DNA"/>
</dbReference>
<reference evidence="1" key="1">
    <citation type="submission" date="2019-11" db="EMBL/GenBank/DDBJ databases">
        <title>Leishmania tarentolae CDS.</title>
        <authorList>
            <person name="Goto Y."/>
            <person name="Yamagishi J."/>
        </authorList>
    </citation>
    <scope>NUCLEOTIDE SEQUENCE [LARGE SCALE GENOMIC DNA]</scope>
    <source>
        <strain evidence="1">Parrot Tar II</strain>
    </source>
</reference>
<evidence type="ECO:0000313" key="2">
    <source>
        <dbReference type="Proteomes" id="UP000419144"/>
    </source>
</evidence>
<sequence length="862" mass="95553">MLRIGRWNLAVVTAAAITDAATKLNALLDVKNRTHPAPHGEIKHFLKTKVMPVLAGTELDRRGNSTDLRHFLGQLTRDAAFAAVIVGARPEASFVQAIVTCIKEDHQRMRFLPKMSSPQASKIIEYLCKAGVTDTEVYPVLISRLNFGTLNELGRVMFALTESGFHTLNMLVVVPLYSGEKWTLEFNKTKKNSSSCNAFDAVRVLRALSKSCRAYVEECRCASKEGTTEVPRESLNLLRNNILHFLFENATVLRGAHWLNIARALLNFPMEFSELRNFAHDYPAIENEVRSALCLSTDCTDASSSHHLVTPCAVNCETVGAVAMERIFQYAEQRSDVSDVKLESPIEAEFPFDLSYSDLVKLLPLLDQFPRMASLPKTQKRVELVLQVMCANVQHLRLQDLVVALQSLRRIRPSAKTTAAVEKVAEEAGNRLAVSSAEEVLGAISFRTVAQLAAALAALRVTRCDGFVTFVTTRNYMFPSSLTVDTALSFINALAALKMTSSSQCHGALESILYRVLNFYRQQLKNAPLLDTFPMFVARMLRGCVLLDYIPPRPILTSLLGSEEAPLRISEEVQSAGGVLVFDLSRSLSHFLKQARTTAPEREKDLWEVGVVRVALPLAVACTEATAHAMETYRQTASSSHTAVSWRSTVEMLALFIDPQMNSIDRGTMVRRLLEIFSEVESLLRTAAAATRTYLEECSRHSHHSDEAHQRSRQKPFNVNCNIHFLSAMLNFEYVVFHANTQAGRPSSRVDGQVNTSADGDAEKDRAALAGLKDRYCEFLRNPINESVTDTPMDIVRRIFACPVAGSAATPPTAVLLEKRDAMEITTTLPFALSLVMDPGPVNEFFTERCISIMVGDGEESP</sequence>
<comment type="caution">
    <text evidence="1">The sequence shown here is derived from an EMBL/GenBank/DDBJ whole genome shotgun (WGS) entry which is preliminary data.</text>
</comment>
<dbReference type="OrthoDB" id="271658at2759"/>
<dbReference type="AlphaFoldDB" id="A0A640KJ55"/>
<gene>
    <name evidence="1" type="ORF">LtaPh_2708600</name>
</gene>